<name>A0ABU0HPX7_9HYPH</name>
<evidence type="ECO:0000259" key="1">
    <source>
        <dbReference type="Pfam" id="PF01494"/>
    </source>
</evidence>
<keyword evidence="3" id="KW-1185">Reference proteome</keyword>
<feature type="domain" description="FAD-binding" evidence="1">
    <location>
        <begin position="88"/>
        <end position="127"/>
    </location>
</feature>
<proteinExistence type="predicted"/>
<dbReference type="EMBL" id="JAUSVV010000011">
    <property type="protein sequence ID" value="MDQ0444351.1"/>
    <property type="molecule type" value="Genomic_DNA"/>
</dbReference>
<dbReference type="InterPro" id="IPR036188">
    <property type="entry name" value="FAD/NAD-bd_sf"/>
</dbReference>
<sequence length="230" mass="25339">MTMKKVRKSTCTFPLTRNHTPWVYQLEASRRSSVPRRDTLTIGGRLTCSKRTSFRSKVTKAVGWEAAPKDALVALHDEAVVYEKSDCFWGMRAIPDHRWDTQSRLTILGDAAHAKPPFTGEGVNLALLAPASTAGPSTTWSGRGPGGVGPNTIARQVRAIPDFQPLERLLPNVQPEVRKLGMRRPVAYVVRSRYGTWGPSRAPVILCLSTTFATSEMNRRQSAASIRAIA</sequence>
<dbReference type="InterPro" id="IPR002938">
    <property type="entry name" value="FAD-bd"/>
</dbReference>
<comment type="caution">
    <text evidence="2">The sequence shown here is derived from an EMBL/GenBank/DDBJ whole genome shotgun (WGS) entry which is preliminary data.</text>
</comment>
<protein>
    <recommendedName>
        <fullName evidence="1">FAD-binding domain-containing protein</fullName>
    </recommendedName>
</protein>
<gene>
    <name evidence="2" type="ORF">QO016_003861</name>
</gene>
<dbReference type="Gene3D" id="3.50.50.60">
    <property type="entry name" value="FAD/NAD(P)-binding domain"/>
    <property type="match status" value="1"/>
</dbReference>
<reference evidence="2 3" key="1">
    <citation type="submission" date="2023-07" db="EMBL/GenBank/DDBJ databases">
        <title>Genomic Encyclopedia of Type Strains, Phase IV (KMG-IV): sequencing the most valuable type-strain genomes for metagenomic binning, comparative biology and taxonomic classification.</title>
        <authorList>
            <person name="Goeker M."/>
        </authorList>
    </citation>
    <scope>NUCLEOTIDE SEQUENCE [LARGE SCALE GENOMIC DNA]</scope>
    <source>
        <strain evidence="2 3">DSM 19562</strain>
    </source>
</reference>
<organism evidence="2 3">
    <name type="scientific">Methylobacterium persicinum</name>
    <dbReference type="NCBI Taxonomy" id="374426"/>
    <lineage>
        <taxon>Bacteria</taxon>
        <taxon>Pseudomonadati</taxon>
        <taxon>Pseudomonadota</taxon>
        <taxon>Alphaproteobacteria</taxon>
        <taxon>Hyphomicrobiales</taxon>
        <taxon>Methylobacteriaceae</taxon>
        <taxon>Methylobacterium</taxon>
    </lineage>
</organism>
<dbReference type="Pfam" id="PF01494">
    <property type="entry name" value="FAD_binding_3"/>
    <property type="match status" value="1"/>
</dbReference>
<dbReference type="SUPFAM" id="SSF51905">
    <property type="entry name" value="FAD/NAD(P)-binding domain"/>
    <property type="match status" value="1"/>
</dbReference>
<evidence type="ECO:0000313" key="2">
    <source>
        <dbReference type="EMBL" id="MDQ0444351.1"/>
    </source>
</evidence>
<evidence type="ECO:0000313" key="3">
    <source>
        <dbReference type="Proteomes" id="UP001236369"/>
    </source>
</evidence>
<dbReference type="Proteomes" id="UP001236369">
    <property type="component" value="Unassembled WGS sequence"/>
</dbReference>
<accession>A0ABU0HPX7</accession>